<organism evidence="2 3">
    <name type="scientific">Cichlidogyrus casuarinus</name>
    <dbReference type="NCBI Taxonomy" id="1844966"/>
    <lineage>
        <taxon>Eukaryota</taxon>
        <taxon>Metazoa</taxon>
        <taxon>Spiralia</taxon>
        <taxon>Lophotrochozoa</taxon>
        <taxon>Platyhelminthes</taxon>
        <taxon>Monogenea</taxon>
        <taxon>Monopisthocotylea</taxon>
        <taxon>Dactylogyridea</taxon>
        <taxon>Ancyrocephalidae</taxon>
        <taxon>Cichlidogyrus</taxon>
    </lineage>
</organism>
<accession>A0ABD2Q3A4</accession>
<feature type="coiled-coil region" evidence="1">
    <location>
        <begin position="517"/>
        <end position="558"/>
    </location>
</feature>
<feature type="coiled-coil region" evidence="1">
    <location>
        <begin position="369"/>
        <end position="396"/>
    </location>
</feature>
<feature type="coiled-coil region" evidence="1">
    <location>
        <begin position="450"/>
        <end position="484"/>
    </location>
</feature>
<name>A0ABD2Q3A4_9PLAT</name>
<reference evidence="2 3" key="1">
    <citation type="submission" date="2024-11" db="EMBL/GenBank/DDBJ databases">
        <title>Adaptive evolution of stress response genes in parasites aligns with host niche diversity.</title>
        <authorList>
            <person name="Hahn C."/>
            <person name="Resl P."/>
        </authorList>
    </citation>
    <scope>NUCLEOTIDE SEQUENCE [LARGE SCALE GENOMIC DNA]</scope>
    <source>
        <strain evidence="2">EGGRZ-B1_66</strain>
        <tissue evidence="2">Body</tissue>
    </source>
</reference>
<proteinExistence type="predicted"/>
<feature type="coiled-coil region" evidence="1">
    <location>
        <begin position="41"/>
        <end position="141"/>
    </location>
</feature>
<dbReference type="Gene3D" id="1.20.5.1180">
    <property type="entry name" value="Geminin coiled-coil domain"/>
    <property type="match status" value="1"/>
</dbReference>
<protein>
    <submittedName>
        <fullName evidence="2">Uncharacterized protein</fullName>
    </submittedName>
</protein>
<evidence type="ECO:0000313" key="3">
    <source>
        <dbReference type="Proteomes" id="UP001626550"/>
    </source>
</evidence>
<keyword evidence="1" id="KW-0175">Coiled coil</keyword>
<evidence type="ECO:0000256" key="1">
    <source>
        <dbReference type="SAM" id="Coils"/>
    </source>
</evidence>
<dbReference type="SUPFAM" id="SSF111469">
    <property type="entry name" value="Geminin coiled-coil domain"/>
    <property type="match status" value="1"/>
</dbReference>
<keyword evidence="3" id="KW-1185">Reference proteome</keyword>
<dbReference type="EMBL" id="JBJKFK010001096">
    <property type="protein sequence ID" value="KAL3314101.1"/>
    <property type="molecule type" value="Genomic_DNA"/>
</dbReference>
<sequence>MQTALEANNESQEKDFEAVQLMPNETVSSTIENEESVPVDLDELKNEVSELKTRLNDSQKLNDILLGEKKNWIDKFNDVQSKKDLVSELKKRLEQAKRTTELAFKEKENMVVKFATAEQAKSKAEQEVKKLNEKVQIMLQDEANREVNSAKIAELQALLDSTKLELAKELIISEESQKAKKNLLAKNTTLTESMKMERKKGQMLRDNVSQLTKDLEAVRKQAKESERYREREAERLCAEVNASKVMEEAKKIEQDCVDLKTRVERIPLLEEEITSLKQRIDELQTERDALLDSQQLHEDDVSRTHSLSHFTKQLTESNSKIRSENSTLSQKLSHCQQELQEQRHLSSTQQTQLQALLQQASDNAHLQELSETQERLKSVELELAEVQECARQAQKRDQSELKQLRRQLSRYLSMKVVASPVKSSSLLEETESVDSEESVLTPELLSLSGGDQLIRRIAQLQQSNAELREQVENMHDTIERLRTDLKSKNRVLNRYGFDGLGSADSGEKSNGRLVSALNEAVERNETLALNVETLGEEIARLKRMNKELKQLVATSLQQ</sequence>
<evidence type="ECO:0000313" key="2">
    <source>
        <dbReference type="EMBL" id="KAL3314101.1"/>
    </source>
</evidence>
<feature type="coiled-coil region" evidence="1">
    <location>
        <begin position="208"/>
        <end position="300"/>
    </location>
</feature>
<gene>
    <name evidence="2" type="ORF">Ciccas_007286</name>
</gene>
<comment type="caution">
    <text evidence="2">The sequence shown here is derived from an EMBL/GenBank/DDBJ whole genome shotgun (WGS) entry which is preliminary data.</text>
</comment>
<dbReference type="Proteomes" id="UP001626550">
    <property type="component" value="Unassembled WGS sequence"/>
</dbReference>
<dbReference type="AlphaFoldDB" id="A0ABD2Q3A4"/>